<organism evidence="4 5">
    <name type="scientific">Sphenostylis stenocarpa</name>
    <dbReference type="NCBI Taxonomy" id="92480"/>
    <lineage>
        <taxon>Eukaryota</taxon>
        <taxon>Viridiplantae</taxon>
        <taxon>Streptophyta</taxon>
        <taxon>Embryophyta</taxon>
        <taxon>Tracheophyta</taxon>
        <taxon>Spermatophyta</taxon>
        <taxon>Magnoliopsida</taxon>
        <taxon>eudicotyledons</taxon>
        <taxon>Gunneridae</taxon>
        <taxon>Pentapetalae</taxon>
        <taxon>rosids</taxon>
        <taxon>fabids</taxon>
        <taxon>Fabales</taxon>
        <taxon>Fabaceae</taxon>
        <taxon>Papilionoideae</taxon>
        <taxon>50 kb inversion clade</taxon>
        <taxon>NPAAA clade</taxon>
        <taxon>indigoferoid/millettioid clade</taxon>
        <taxon>Phaseoleae</taxon>
        <taxon>Sphenostylis</taxon>
    </lineage>
</organism>
<dbReference type="EMBL" id="OY731407">
    <property type="protein sequence ID" value="CAJ1977255.1"/>
    <property type="molecule type" value="Genomic_DNA"/>
</dbReference>
<evidence type="ECO:0000313" key="4">
    <source>
        <dbReference type="EMBL" id="CAJ1977255.1"/>
    </source>
</evidence>
<protein>
    <recommendedName>
        <fullName evidence="3">CID domain-containing protein</fullName>
    </recommendedName>
</protein>
<keyword evidence="1" id="KW-0507">mRNA processing</keyword>
<evidence type="ECO:0000313" key="5">
    <source>
        <dbReference type="Proteomes" id="UP001189624"/>
    </source>
</evidence>
<accession>A0AA87BC04</accession>
<dbReference type="Gene3D" id="1.25.40.90">
    <property type="match status" value="1"/>
</dbReference>
<dbReference type="InterPro" id="IPR013087">
    <property type="entry name" value="Znf_C2H2_type"/>
</dbReference>
<evidence type="ECO:0000256" key="2">
    <source>
        <dbReference type="SAM" id="MobiDB-lite"/>
    </source>
</evidence>
<feature type="domain" description="CID" evidence="3">
    <location>
        <begin position="46"/>
        <end position="218"/>
    </location>
</feature>
<name>A0AA87BC04_9FABA</name>
<dbReference type="InterPro" id="IPR006569">
    <property type="entry name" value="CID_dom"/>
</dbReference>
<dbReference type="GO" id="GO:0006369">
    <property type="term" value="P:termination of RNA polymerase II transcription"/>
    <property type="evidence" value="ECO:0007669"/>
    <property type="project" value="InterPro"/>
</dbReference>
<dbReference type="GO" id="GO:0005737">
    <property type="term" value="C:cytoplasm"/>
    <property type="evidence" value="ECO:0007669"/>
    <property type="project" value="TreeGrafter"/>
</dbReference>
<dbReference type="Proteomes" id="UP001189624">
    <property type="component" value="Chromosome 10"/>
</dbReference>
<dbReference type="PROSITE" id="PS00028">
    <property type="entry name" value="ZINC_FINGER_C2H2_1"/>
    <property type="match status" value="1"/>
</dbReference>
<dbReference type="PANTHER" id="PTHR15921:SF12">
    <property type="entry name" value="POLYADENYLATION AND CLEAVAGE FACTOR HOMOLOG 4"/>
    <property type="match status" value="1"/>
</dbReference>
<gene>
    <name evidence="4" type="ORF">AYBTSS11_LOCUS29407</name>
</gene>
<dbReference type="InterPro" id="IPR045154">
    <property type="entry name" value="PCF11-like"/>
</dbReference>
<dbReference type="InterPro" id="IPR008942">
    <property type="entry name" value="ENTH_VHS"/>
</dbReference>
<dbReference type="Pfam" id="PF04818">
    <property type="entry name" value="CID"/>
    <property type="match status" value="1"/>
</dbReference>
<proteinExistence type="predicted"/>
<dbReference type="GO" id="GO:0000993">
    <property type="term" value="F:RNA polymerase II complex binding"/>
    <property type="evidence" value="ECO:0007669"/>
    <property type="project" value="InterPro"/>
</dbReference>
<dbReference type="CDD" id="cd16982">
    <property type="entry name" value="CID_Pcf11"/>
    <property type="match status" value="1"/>
</dbReference>
<dbReference type="PANTHER" id="PTHR15921">
    <property type="entry name" value="PRE-MRNA CLEAVAGE COMPLEX II"/>
    <property type="match status" value="1"/>
</dbReference>
<dbReference type="SUPFAM" id="SSF48464">
    <property type="entry name" value="ENTH/VHS domain"/>
    <property type="match status" value="2"/>
</dbReference>
<evidence type="ECO:0000259" key="3">
    <source>
        <dbReference type="PROSITE" id="PS51391"/>
    </source>
</evidence>
<dbReference type="GO" id="GO:0031124">
    <property type="term" value="P:mRNA 3'-end processing"/>
    <property type="evidence" value="ECO:0007669"/>
    <property type="project" value="InterPro"/>
</dbReference>
<dbReference type="SMART" id="SM00582">
    <property type="entry name" value="RPR"/>
    <property type="match status" value="1"/>
</dbReference>
<feature type="region of interest" description="Disordered" evidence="2">
    <location>
        <begin position="781"/>
        <end position="802"/>
    </location>
</feature>
<dbReference type="Pfam" id="PF23228">
    <property type="entry name" value="zf_PCFS4"/>
    <property type="match status" value="1"/>
</dbReference>
<keyword evidence="5" id="KW-1185">Reference proteome</keyword>
<dbReference type="GO" id="GO:0005849">
    <property type="term" value="C:mRNA cleavage factor complex"/>
    <property type="evidence" value="ECO:0007669"/>
    <property type="project" value="TreeGrafter"/>
</dbReference>
<dbReference type="PROSITE" id="PS51391">
    <property type="entry name" value="CID"/>
    <property type="match status" value="1"/>
</dbReference>
<dbReference type="InterPro" id="IPR057242">
    <property type="entry name" value="PCFS4-like"/>
</dbReference>
<sequence>MSNEIAIAAQKPPPSILVGRFKALLKQRDDELRLGASVPVPVPPPTTDEIVQIYDLLLSELTCNLKPIITDLTIIAEQQREHAKGIADAICARILEVRLRCRRTSSSASPNLYNVMESFYLFGDMGSSSRIVEIGCNVFKVPADQKLPSLYLLDSIVKNFGQEYIKYFSFRLPEVFCEAYRQVQPSLHPAMRHLFGTWSKVFPPSVLRKIEAELQFSLAVNTSSSTLNPVRASESPRPSHGIHVNPKYLRQLERSTVDSVGAEKMDSSGNANNTNFGIIASKTHQFLSGSSRLGISSSPSRIGLDRPLSASMDEYATDSSANRLIERDTPHPAVDYGVGKALGRDVELSEWQRKQYAGDGWNRFPTSITYSLSNGHQRQSPRALIDAYGSDKSQETSSKSLLVERMDRNGIDNKVLPTSWQNTEEEEFDWEDMSPTLTDLNRNNSLLPSTIGFSRERPVAAANAALSEHDSRKGVWSSGSQLPPVDDSSAIAEDAFTSLGVCLDNSKIIEVGLPQPLVLGLQALRDKIKGVIHKKNVVMKRYTCSFRPAPLGQVPGFQNRSLSSSQPHDAWKIAHHPANSSQHIFSNRGRARSHTIPPIDNIHNADAIPYRVRPAVSRMVSGRVSNVEHRPSVLAATLEIRPSVNLNITRPPLNPIIPLQKHVRSQFEAIHTSSPIVNHVVNKSSLMPEQSFDSVENKDASILKIHQLPNQLPGLVSSNQQNHGQAPQLQFYPPSQDPLNTQFSHGSNLQGHGASISTAMSNPLPVMQFPLPLQSIANNPLLQGGARPPLPPGRPPAPSQMIPHPNARPFMSSQQPTVGYTNLISSLMSQGVISLANQLPGQDSVGTEFNPDILKLRHESAINALYGDLPRQCTTCGLRFRCQEEHSSHMDWHVTKNRMSKSRKQKPSRKWFVSDRMWLSGAEALGTESVPGFLPTETIEEMRDDEELAVPAEEDQNTCALCGEPFDEFYSDEMEEWMYRGAVYLYAPTGTTAGMDRSQLGPIIHAKCRSESNMEPSEDLGLDEKVSGLVDPKLRMKHSEILVLWECALLWIMLLSASMEGNAVHACGGMLTERYSPRPVVDYGVAKELGRCVGMGESQGMQYSPTNGYQIEMSRTLVHAYGTEKSLECRSSKPFLVEQKDRNCIDNKMWSKSWQDTEEKEFDWNDIKPTLIDHSRNNSLTPSTVGFSTQTPVVAVNTTLSKQDAAWNGWSHGSRFPPLNNSSAMAIPHHFSNSSQHNLDQARTLTNPQITDIRNNVKPPSSVAPPSFERAPFVNQNVNSFVPAQSYGSVENKDASITKMHQFPKKLPGHISFNQKNHWQAPQPQLFQFQDPSTSHFSHGMSSWQGYGASTSTAMLNPFPDMQSPLPLQSIAEYPLHAGHPPASPQMMTPPTNIDKFLSTQQRPVGYTDLLTYLMSQGIISLDKLRPAQNSIGTEFNADILKVRREE</sequence>
<evidence type="ECO:0000256" key="1">
    <source>
        <dbReference type="ARBA" id="ARBA00022664"/>
    </source>
</evidence>
<feature type="compositionally biased region" description="Pro residues" evidence="2">
    <location>
        <begin position="788"/>
        <end position="798"/>
    </location>
</feature>
<dbReference type="GO" id="GO:0003729">
    <property type="term" value="F:mRNA binding"/>
    <property type="evidence" value="ECO:0007669"/>
    <property type="project" value="InterPro"/>
</dbReference>
<dbReference type="InterPro" id="IPR047415">
    <property type="entry name" value="Pcf11_CID"/>
</dbReference>
<dbReference type="Gramene" id="rna-AYBTSS11_LOCUS29407">
    <property type="protein sequence ID" value="CAJ1977255.1"/>
    <property type="gene ID" value="gene-AYBTSS11_LOCUS29407"/>
</dbReference>
<reference evidence="4" key="1">
    <citation type="submission" date="2023-10" db="EMBL/GenBank/DDBJ databases">
        <authorList>
            <person name="Domelevo Entfellner J.-B."/>
        </authorList>
    </citation>
    <scope>NUCLEOTIDE SEQUENCE</scope>
</reference>